<protein>
    <submittedName>
        <fullName evidence="5">Acetyl esterase</fullName>
        <ecNumber evidence="5">3.1.1.-</ecNumber>
    </submittedName>
</protein>
<dbReference type="InterPro" id="IPR013094">
    <property type="entry name" value="AB_hydrolase_3"/>
</dbReference>
<dbReference type="RefSeq" id="WP_183336044.1">
    <property type="nucleotide sequence ID" value="NZ_BMHX01000008.1"/>
</dbReference>
<dbReference type="SUPFAM" id="SSF53474">
    <property type="entry name" value="alpha/beta-Hydrolases"/>
    <property type="match status" value="1"/>
</dbReference>
<dbReference type="Gene3D" id="3.40.50.1820">
    <property type="entry name" value="alpha/beta hydrolase"/>
    <property type="match status" value="1"/>
</dbReference>
<dbReference type="PANTHER" id="PTHR48081">
    <property type="entry name" value="AB HYDROLASE SUPERFAMILY PROTEIN C4A8.06C"/>
    <property type="match status" value="1"/>
</dbReference>
<evidence type="ECO:0000313" key="5">
    <source>
        <dbReference type="EMBL" id="MBB6169546.1"/>
    </source>
</evidence>
<gene>
    <name evidence="5" type="ORF">HNQ73_003196</name>
</gene>
<evidence type="ECO:0000313" key="6">
    <source>
        <dbReference type="Proteomes" id="UP000588017"/>
    </source>
</evidence>
<name>A0A841KHY8_9HYPH</name>
<evidence type="ECO:0000256" key="3">
    <source>
        <dbReference type="PROSITE-ProRule" id="PRU10038"/>
    </source>
</evidence>
<comment type="caution">
    <text evidence="5">The sequence shown here is derived from an EMBL/GenBank/DDBJ whole genome shotgun (WGS) entry which is preliminary data.</text>
</comment>
<accession>A0A841KHY8</accession>
<proteinExistence type="inferred from homology"/>
<dbReference type="GO" id="GO:0016787">
    <property type="term" value="F:hydrolase activity"/>
    <property type="evidence" value="ECO:0007669"/>
    <property type="project" value="UniProtKB-KW"/>
</dbReference>
<reference evidence="5 6" key="1">
    <citation type="submission" date="2020-08" db="EMBL/GenBank/DDBJ databases">
        <title>Genomic Encyclopedia of Type Strains, Phase IV (KMG-IV): sequencing the most valuable type-strain genomes for metagenomic binning, comparative biology and taxonomic classification.</title>
        <authorList>
            <person name="Goeker M."/>
        </authorList>
    </citation>
    <scope>NUCLEOTIDE SEQUENCE [LARGE SCALE GENOMIC DNA]</scope>
    <source>
        <strain evidence="5 6">DSM 101465</strain>
    </source>
</reference>
<dbReference type="PROSITE" id="PS01174">
    <property type="entry name" value="LIPASE_GDXG_SER"/>
    <property type="match status" value="1"/>
</dbReference>
<sequence>MTPSLDPHFRPIYERMRTAPAIDYRAMPIGEARKTFEALAQPWNEGAPALAAVREFTVRTAAGQMRARLYEPAADALANGLVVYVHGGGWTFGSVDTHDGTMRNLAQASGCAVLGMDYRLAPEHPFPAPLDDVLAALAFAADGGLGRPVDMGRIALAGDSAGANLALAALLARRDRRQTLPPTAALFYGCYAPIFDTASHERLGDGSFFFSTAIMQWYWGNFLGPLPADTAALAAPLRASLQGLPPLYLNAAGLDPLLDDTLLLAEKLAHAGIPFRLDVFPGVVHGFLRMTRELPAAQAAIAAAATHIREVFGR</sequence>
<evidence type="ECO:0000256" key="2">
    <source>
        <dbReference type="ARBA" id="ARBA00022801"/>
    </source>
</evidence>
<dbReference type="Pfam" id="PF07859">
    <property type="entry name" value="Abhydrolase_3"/>
    <property type="match status" value="1"/>
</dbReference>
<dbReference type="AlphaFoldDB" id="A0A841KHY8"/>
<dbReference type="InterPro" id="IPR033140">
    <property type="entry name" value="Lipase_GDXG_put_SER_AS"/>
</dbReference>
<evidence type="ECO:0000256" key="1">
    <source>
        <dbReference type="ARBA" id="ARBA00010515"/>
    </source>
</evidence>
<dbReference type="PROSITE" id="PS01173">
    <property type="entry name" value="LIPASE_GDXG_HIS"/>
    <property type="match status" value="1"/>
</dbReference>
<dbReference type="Proteomes" id="UP000588017">
    <property type="component" value="Unassembled WGS sequence"/>
</dbReference>
<dbReference type="InterPro" id="IPR002168">
    <property type="entry name" value="Lipase_GDXG_HIS_AS"/>
</dbReference>
<organism evidence="5 6">
    <name type="scientific">Chelatococcus composti</name>
    <dbReference type="NCBI Taxonomy" id="1743235"/>
    <lineage>
        <taxon>Bacteria</taxon>
        <taxon>Pseudomonadati</taxon>
        <taxon>Pseudomonadota</taxon>
        <taxon>Alphaproteobacteria</taxon>
        <taxon>Hyphomicrobiales</taxon>
        <taxon>Chelatococcaceae</taxon>
        <taxon>Chelatococcus</taxon>
    </lineage>
</organism>
<feature type="active site" evidence="3">
    <location>
        <position position="160"/>
    </location>
</feature>
<dbReference type="PANTHER" id="PTHR48081:SF8">
    <property type="entry name" value="ALPHA_BETA HYDROLASE FOLD-3 DOMAIN-CONTAINING PROTEIN-RELATED"/>
    <property type="match status" value="1"/>
</dbReference>
<dbReference type="EC" id="3.1.1.-" evidence="5"/>
<evidence type="ECO:0000259" key="4">
    <source>
        <dbReference type="Pfam" id="PF07859"/>
    </source>
</evidence>
<comment type="similarity">
    <text evidence="1">Belongs to the 'GDXG' lipolytic enzyme family.</text>
</comment>
<dbReference type="InterPro" id="IPR029058">
    <property type="entry name" value="AB_hydrolase_fold"/>
</dbReference>
<dbReference type="InterPro" id="IPR050300">
    <property type="entry name" value="GDXG_lipolytic_enzyme"/>
</dbReference>
<dbReference type="EMBL" id="JACHEH010000008">
    <property type="protein sequence ID" value="MBB6169546.1"/>
    <property type="molecule type" value="Genomic_DNA"/>
</dbReference>
<feature type="domain" description="Alpha/beta hydrolase fold-3" evidence="4">
    <location>
        <begin position="82"/>
        <end position="288"/>
    </location>
</feature>
<keyword evidence="2 5" id="KW-0378">Hydrolase</keyword>
<keyword evidence="6" id="KW-1185">Reference proteome</keyword>